<reference evidence="1" key="1">
    <citation type="submission" date="2016-01" db="EMBL/GenBank/DDBJ databases">
        <authorList>
            <person name="Mcilroy J.S."/>
            <person name="Karst M S."/>
            <person name="Albertsen M."/>
        </authorList>
    </citation>
    <scope>NUCLEOTIDE SEQUENCE</scope>
    <source>
        <strain evidence="1">Cfx-K</strain>
    </source>
</reference>
<gene>
    <name evidence="1" type="ORF">CFX0092_A3174</name>
</gene>
<evidence type="ECO:0000313" key="1">
    <source>
        <dbReference type="EMBL" id="CUS05052.2"/>
    </source>
</evidence>
<dbReference type="Proteomes" id="UP000215027">
    <property type="component" value="Chromosome I"/>
</dbReference>
<dbReference type="NCBIfam" id="TIGR03309">
    <property type="entry name" value="matur_yqeB"/>
    <property type="match status" value="1"/>
</dbReference>
<keyword evidence="2" id="KW-1185">Reference proteome</keyword>
<name>A0A160T5G5_9CHLR</name>
<accession>A0A160T5G5</accession>
<dbReference type="RefSeq" id="WP_095044312.1">
    <property type="nucleotide sequence ID" value="NZ_LN890655.1"/>
</dbReference>
<proteinExistence type="predicted"/>
<dbReference type="EMBL" id="LN890655">
    <property type="protein sequence ID" value="CUS05052.2"/>
    <property type="molecule type" value="Genomic_DNA"/>
</dbReference>
<dbReference type="AlphaFoldDB" id="A0A160T5G5"/>
<dbReference type="KEGG" id="pbf:CFX0092_A3174"/>
<evidence type="ECO:0000313" key="2">
    <source>
        <dbReference type="Proteomes" id="UP000215027"/>
    </source>
</evidence>
<evidence type="ECO:0008006" key="3">
    <source>
        <dbReference type="Google" id="ProtNLM"/>
    </source>
</evidence>
<dbReference type="OrthoDB" id="9815497at2"/>
<dbReference type="InterPro" id="IPR017695">
    <property type="entry name" value="Se-dep_Mo_hydrolase_YqeB"/>
</dbReference>
<sequence>MLFGDHLILLRGGGDLATGVAYRLHHAGFPLIVTELPHPLVVRRRVALATAVLEGAITIEDLRAVRVTSAEEALQLAQTGVIPVLASVEVPAGLTIDDRQPTTDHEPHAVVRRPSSVVDARMAKRNIDTAIGQAPLVIALGPGFTAGVDCHAVIETNRGHRLGRVIWDGPAEANTGTPGLVGGRAAERVLRAPVAGVAAWTKEIGDRVREGEIIGDVAGQVIAAPFAGVVRGLIAPGTAVPQGIKIGDVDPRGDVAACFTISDKALAIGGGVVEAVLTYLTKTKERIG</sequence>
<organism evidence="1 2">
    <name type="scientific">Candidatus Promineifilum breve</name>
    <dbReference type="NCBI Taxonomy" id="1806508"/>
    <lineage>
        <taxon>Bacteria</taxon>
        <taxon>Bacillati</taxon>
        <taxon>Chloroflexota</taxon>
        <taxon>Ardenticatenia</taxon>
        <taxon>Candidatus Promineifilales</taxon>
        <taxon>Candidatus Promineifilaceae</taxon>
        <taxon>Candidatus Promineifilum</taxon>
    </lineage>
</organism>
<protein>
    <recommendedName>
        <fullName evidence="3">EF2563 family selenium-dependent molybdenum hydroxylase system protein</fullName>
    </recommendedName>
</protein>